<evidence type="ECO:0000256" key="6">
    <source>
        <dbReference type="RuleBase" id="RU004384"/>
    </source>
</evidence>
<dbReference type="SUPFAM" id="SSF54236">
    <property type="entry name" value="Ubiquitin-like"/>
    <property type="match status" value="1"/>
</dbReference>
<comment type="similarity">
    <text evidence="2 6">Belongs to the ATG8 family.</text>
</comment>
<dbReference type="Gene3D" id="3.10.20.90">
    <property type="entry name" value="Phosphatidylinositol 3-kinase Catalytic Subunit, Chain A, domain 1"/>
    <property type="match status" value="1"/>
</dbReference>
<comment type="caution">
    <text evidence="7">The sequence shown here is derived from an EMBL/GenBank/DDBJ whole genome shotgun (WGS) entry which is preliminary data.</text>
</comment>
<reference evidence="7" key="1">
    <citation type="submission" date="2021-02" db="EMBL/GenBank/DDBJ databases">
        <authorList>
            <person name="Nowell W R."/>
        </authorList>
    </citation>
    <scope>NUCLEOTIDE SEQUENCE</scope>
</reference>
<name>A0A815EL71_ADIRI</name>
<evidence type="ECO:0000256" key="3">
    <source>
        <dbReference type="ARBA" id="ARBA00023136"/>
    </source>
</evidence>
<dbReference type="InterPro" id="IPR004241">
    <property type="entry name" value="Atg8-like"/>
</dbReference>
<keyword evidence="4 5" id="KW-0449">Lipoprotein</keyword>
<evidence type="ECO:0000313" key="7">
    <source>
        <dbReference type="EMBL" id="CAF1313491.1"/>
    </source>
</evidence>
<evidence type="ECO:0008006" key="9">
    <source>
        <dbReference type="Google" id="ProtNLM"/>
    </source>
</evidence>
<evidence type="ECO:0000313" key="8">
    <source>
        <dbReference type="Proteomes" id="UP000663852"/>
    </source>
</evidence>
<organism evidence="7 8">
    <name type="scientific">Adineta ricciae</name>
    <name type="common">Rotifer</name>
    <dbReference type="NCBI Taxonomy" id="249248"/>
    <lineage>
        <taxon>Eukaryota</taxon>
        <taxon>Metazoa</taxon>
        <taxon>Spiralia</taxon>
        <taxon>Gnathifera</taxon>
        <taxon>Rotifera</taxon>
        <taxon>Eurotatoria</taxon>
        <taxon>Bdelloidea</taxon>
        <taxon>Adinetida</taxon>
        <taxon>Adinetidae</taxon>
        <taxon>Adineta</taxon>
    </lineage>
</organism>
<keyword evidence="3" id="KW-0472">Membrane</keyword>
<gene>
    <name evidence="7" type="ORF">EDS130_LOCUS31274</name>
</gene>
<dbReference type="Proteomes" id="UP000663852">
    <property type="component" value="Unassembled WGS sequence"/>
</dbReference>
<dbReference type="GO" id="GO:0016020">
    <property type="term" value="C:membrane"/>
    <property type="evidence" value="ECO:0007669"/>
    <property type="project" value="UniProtKB-SubCell"/>
</dbReference>
<evidence type="ECO:0000256" key="4">
    <source>
        <dbReference type="ARBA" id="ARBA00023288"/>
    </source>
</evidence>
<keyword evidence="6" id="KW-0072">Autophagy</keyword>
<dbReference type="Pfam" id="PF02991">
    <property type="entry name" value="ATG8"/>
    <property type="match status" value="1"/>
</dbReference>
<dbReference type="OrthoDB" id="6738456at2759"/>
<sequence>MKFRFKEETPAEQLVVERVPKSQIPDIDKRKFLVPNDITIAQFMWIIRKRIQLAPEKAIFLFVNKTIPQSSSTMGQIYAEHKDEDSFLYIAYGGENTFG</sequence>
<evidence type="ECO:0000256" key="5">
    <source>
        <dbReference type="PIRSR" id="PIRSR604241-50"/>
    </source>
</evidence>
<dbReference type="PANTHER" id="PTHR10969">
    <property type="entry name" value="MICROTUBULE-ASSOCIATED PROTEINS 1A/1B LIGHT CHAIN 3-RELATED"/>
    <property type="match status" value="1"/>
</dbReference>
<protein>
    <recommendedName>
        <fullName evidence="9">Gamma-aminobutyric acid receptor-associated protein-like 2</fullName>
    </recommendedName>
</protein>
<accession>A0A815EL71</accession>
<evidence type="ECO:0000256" key="2">
    <source>
        <dbReference type="ARBA" id="ARBA00007293"/>
    </source>
</evidence>
<proteinExistence type="inferred from homology"/>
<dbReference type="GO" id="GO:0006914">
    <property type="term" value="P:autophagy"/>
    <property type="evidence" value="ECO:0007669"/>
    <property type="project" value="UniProtKB-KW"/>
</dbReference>
<evidence type="ECO:0000256" key="1">
    <source>
        <dbReference type="ARBA" id="ARBA00004370"/>
    </source>
</evidence>
<feature type="lipid moiety-binding region" description="Phosphatidylserine amidated glycine; alternate" evidence="5">
    <location>
        <position position="99"/>
    </location>
</feature>
<dbReference type="InterPro" id="IPR029071">
    <property type="entry name" value="Ubiquitin-like_domsf"/>
</dbReference>
<comment type="subcellular location">
    <subcellularLocation>
        <location evidence="1">Membrane</location>
    </subcellularLocation>
</comment>
<dbReference type="AlphaFoldDB" id="A0A815EL71"/>
<dbReference type="EMBL" id="CAJNOJ010000228">
    <property type="protein sequence ID" value="CAF1313491.1"/>
    <property type="molecule type" value="Genomic_DNA"/>
</dbReference>